<evidence type="ECO:0000256" key="9">
    <source>
        <dbReference type="ARBA" id="ARBA00009385"/>
    </source>
</evidence>
<evidence type="ECO:0000256" key="14">
    <source>
        <dbReference type="ARBA" id="ARBA00022692"/>
    </source>
</evidence>
<evidence type="ECO:0000256" key="11">
    <source>
        <dbReference type="ARBA" id="ARBA00022491"/>
    </source>
</evidence>
<evidence type="ECO:0000256" key="19">
    <source>
        <dbReference type="ARBA" id="ARBA00023015"/>
    </source>
</evidence>
<organism evidence="42">
    <name type="scientific">Nothobranchius furzeri</name>
    <name type="common">Turquoise killifish</name>
    <dbReference type="NCBI Taxonomy" id="105023"/>
    <lineage>
        <taxon>Eukaryota</taxon>
        <taxon>Metazoa</taxon>
        <taxon>Chordata</taxon>
        <taxon>Craniata</taxon>
        <taxon>Vertebrata</taxon>
        <taxon>Euteleostomi</taxon>
        <taxon>Actinopterygii</taxon>
        <taxon>Neopterygii</taxon>
        <taxon>Teleostei</taxon>
        <taxon>Neoteleostei</taxon>
        <taxon>Acanthomorphata</taxon>
        <taxon>Ovalentaria</taxon>
        <taxon>Atherinomorphae</taxon>
        <taxon>Cyprinodontiformes</taxon>
        <taxon>Nothobranchiidae</taxon>
        <taxon>Nothobranchius</taxon>
    </lineage>
</organism>
<evidence type="ECO:0000256" key="1">
    <source>
        <dbReference type="ARBA" id="ARBA00004141"/>
    </source>
</evidence>
<keyword evidence="16" id="KW-0256">Endoplasmic reticulum</keyword>
<evidence type="ECO:0000256" key="28">
    <source>
        <dbReference type="ARBA" id="ARBA00023273"/>
    </source>
</evidence>
<dbReference type="GO" id="GO:0005509">
    <property type="term" value="F:calcium ion binding"/>
    <property type="evidence" value="ECO:0007669"/>
    <property type="project" value="InterPro"/>
</dbReference>
<evidence type="ECO:0000256" key="30">
    <source>
        <dbReference type="ARBA" id="ARBA00046300"/>
    </source>
</evidence>
<dbReference type="FunFam" id="2.10.25.10:FF:000474">
    <property type="entry name" value="Teneurin transmembrane protein 2"/>
    <property type="match status" value="1"/>
</dbReference>
<keyword evidence="17" id="KW-0130">Cell adhesion</keyword>
<dbReference type="GO" id="GO:0030426">
    <property type="term" value="C:growth cone"/>
    <property type="evidence" value="ECO:0007669"/>
    <property type="project" value="UniProtKB-SubCell"/>
</dbReference>
<dbReference type="FunFam" id="2.10.25.10:FF:000013">
    <property type="entry name" value="Teneurin transmembrane protein 4"/>
    <property type="match status" value="1"/>
</dbReference>
<dbReference type="GO" id="GO:0042803">
    <property type="term" value="F:protein homodimerization activity"/>
    <property type="evidence" value="ECO:0007669"/>
    <property type="project" value="TreeGrafter"/>
</dbReference>
<comment type="similarity">
    <text evidence="8">Belongs to the cation diffusion facilitator (CDF) transporter (TC 2.A.4) family. SLC30A subfamily.</text>
</comment>
<name>A0A1A8VL89_NOTFU</name>
<dbReference type="GO" id="GO:0005783">
    <property type="term" value="C:endoplasmic reticulum"/>
    <property type="evidence" value="ECO:0007669"/>
    <property type="project" value="UniProtKB-SubCell"/>
</dbReference>
<dbReference type="SUPFAM" id="SSF49464">
    <property type="entry name" value="Carboxypeptidase regulatory domain-like"/>
    <property type="match status" value="1"/>
</dbReference>
<evidence type="ECO:0000256" key="31">
    <source>
        <dbReference type="ARBA" id="ARBA00057432"/>
    </source>
</evidence>
<dbReference type="GO" id="GO:0008324">
    <property type="term" value="F:monoatomic cation transmembrane transporter activity"/>
    <property type="evidence" value="ECO:0007669"/>
    <property type="project" value="InterPro"/>
</dbReference>
<evidence type="ECO:0000256" key="15">
    <source>
        <dbReference type="ARBA" id="ARBA00022737"/>
    </source>
</evidence>
<dbReference type="Pfam" id="PF24329">
    <property type="entry name" value="FN-plug_TEN1-4"/>
    <property type="match status" value="1"/>
</dbReference>
<evidence type="ECO:0000256" key="6">
    <source>
        <dbReference type="ARBA" id="ARBA00004555"/>
    </source>
</evidence>
<dbReference type="PROSITE" id="PS50026">
    <property type="entry name" value="EGF_3"/>
    <property type="match status" value="2"/>
</dbReference>
<evidence type="ECO:0000256" key="12">
    <source>
        <dbReference type="ARBA" id="ARBA00022536"/>
    </source>
</evidence>
<keyword evidence="26" id="KW-0539">Nucleus</keyword>
<evidence type="ECO:0000256" key="22">
    <source>
        <dbReference type="ARBA" id="ARBA00023136"/>
    </source>
</evidence>
<reference evidence="42" key="2">
    <citation type="submission" date="2016-06" db="EMBL/GenBank/DDBJ databases">
        <title>The genome of a short-lived fish provides insights into sex chromosome evolution and the genetic control of aging.</title>
        <authorList>
            <person name="Reichwald K."/>
            <person name="Felder M."/>
            <person name="Petzold A."/>
            <person name="Koch P."/>
            <person name="Groth M."/>
            <person name="Platzer M."/>
        </authorList>
    </citation>
    <scope>NUCLEOTIDE SEQUENCE</scope>
    <source>
        <tissue evidence="42">Brain</tissue>
    </source>
</reference>
<evidence type="ECO:0000259" key="40">
    <source>
        <dbReference type="PROSITE" id="PS50026"/>
    </source>
</evidence>
<keyword evidence="14 39" id="KW-0812">Transmembrane</keyword>
<dbReference type="GO" id="GO:0005794">
    <property type="term" value="C:Golgi apparatus"/>
    <property type="evidence" value="ECO:0007669"/>
    <property type="project" value="UniProtKB-SubCell"/>
</dbReference>
<dbReference type="FunFam" id="2.10.25.10:FF:000026">
    <property type="entry name" value="Teneurin transmembrane protein 2"/>
    <property type="match status" value="1"/>
</dbReference>
<evidence type="ECO:0000256" key="16">
    <source>
        <dbReference type="ARBA" id="ARBA00022824"/>
    </source>
</evidence>
<evidence type="ECO:0000256" key="2">
    <source>
        <dbReference type="ARBA" id="ARBA00004240"/>
    </source>
</evidence>
<feature type="disulfide bond" evidence="37">
    <location>
        <begin position="476"/>
        <end position="485"/>
    </location>
</feature>
<evidence type="ECO:0000256" key="7">
    <source>
        <dbReference type="ARBA" id="ARBA00004624"/>
    </source>
</evidence>
<dbReference type="FunFam" id="1.20.1510.10:FF:000004">
    <property type="entry name" value="zinc transporter 9 isoform X1"/>
    <property type="match status" value="1"/>
</dbReference>
<accession>A0A1A8VL89</accession>
<keyword evidence="22 39" id="KW-0472">Membrane</keyword>
<evidence type="ECO:0000256" key="10">
    <source>
        <dbReference type="ARBA" id="ARBA00022475"/>
    </source>
</evidence>
<keyword evidence="23 37" id="KW-1015">Disulfide bond</keyword>
<feature type="domain" description="EGF-like" evidence="40">
    <location>
        <begin position="583"/>
        <end position="618"/>
    </location>
</feature>
<evidence type="ECO:0000256" key="18">
    <source>
        <dbReference type="ARBA" id="ARBA00022989"/>
    </source>
</evidence>
<dbReference type="InterPro" id="IPR057629">
    <property type="entry name" value="Teneurin1-4_GBD"/>
</dbReference>
<dbReference type="EMBL" id="HAEJ01019351">
    <property type="protein sequence ID" value="SBS59808.1"/>
    <property type="molecule type" value="Transcribed_RNA"/>
</dbReference>
<evidence type="ECO:0000256" key="17">
    <source>
        <dbReference type="ARBA" id="ARBA00022889"/>
    </source>
</evidence>
<dbReference type="FunFam" id="2.10.25.10:FF:000021">
    <property type="entry name" value="Teneurin transmembrane protein 2"/>
    <property type="match status" value="2"/>
</dbReference>
<dbReference type="InterPro" id="IPR027469">
    <property type="entry name" value="Cation_efflux_TMD_sf"/>
</dbReference>
<dbReference type="FunFam" id="2.60.120.260:FF:000176">
    <property type="entry name" value="Si:ch211-12m10.1"/>
    <property type="match status" value="1"/>
</dbReference>
<dbReference type="GO" id="GO:0042734">
    <property type="term" value="C:presynaptic membrane"/>
    <property type="evidence" value="ECO:0007669"/>
    <property type="project" value="UniProtKB-SubCell"/>
</dbReference>
<keyword evidence="27" id="KW-0628">Postsynaptic cell membrane</keyword>
<sequence length="1278" mass="139193">MSDKYGAMHHAGNTGRAKTLSHETGAANHHSQSTLQPPLPPPHNHHNLSHQSANSLNRNTLRGGRNPIHAPAPGTGDGPTTPESVQLQDSWVLNSNVPLETRHFLFKTSSGTTPLFSSSSPGYPLTSGTVYSPPPRLLPRNTFSRSAFKLKKPSKYCSWKCAAVTAIAAAALLAILLSYFIAINLLGLTWQLKPSDGPLLNNGLGAGLPVNSDVATLPSGGRGPWVGRNSSIDTGNIEVGRRVTQDVPPGVFWRSLLYLSQPQFLKFNISLGKDALFGVYIRKGLPPSHAQYDYMERLDGKEKWSVVESPRERRSIQTVILNEAVFVQYLDAGAWHLAFYNDGRERETVSFSTNVMDSVQECPRNCHGNGECNSGVCHCFPGFHGMDCSKAACPVLCSGNGQYDKGSCVCYSGWKGPECDIPATQCIDPLCSGHGTCTDGSCVCSIGYKGQNCAEVDCLDPTCSNNGICVNGECHCKPGWGGLHCELPRAQCPDQCHGHGAFIPDTGLCSCDPNWMGPDCSMEVCSVDCGTHGVCMGGACRCEEGWTGAACDQRVCNPLCIKHGTCKDGKCQCHQGWNGEHCTIDGCPNLCNGNGQCTMGQQSWHCECQTGWRGPGCSVAMETSCADNKDNEGDGLTDCMDPDCCIQSPCQNSPLCKGSRDPLLVIQQNPMSLPRVRSFYDRVKMLVGRDSTHIIPGESPFNSSLASLIRGQVLTTDGTPLVGVNVSFVNYPHYGYTLTRQDGMFDLIANGGASLTLRFERAPFLSQERTVWLPWSQFYAMDTLVLKTEENTIPGCDLSGFVRPDPLVIASPLSSFFSSKPGEKPIIPETQVLHEQIEVPGMTLKLCYLSSRTQGYRSLLKVTMTPAVVPMGLLKVHLMVAVEGHLFQKWFHSSPNLAYTYIWDKTDAYGQRVYGLSEAVVSVGYEYESCASLILWEKRTTFLQGPGKVVMVAICINGLNFFFKLLAWVYTGSASMFSEAIHSLADTCNQALLALGISQSVRNPDAVHPYGFSNMRYIASLISGVGIFMMGAGLSWYHGIMGLLHPEPIESLLWAYCILAGSLVSEGATLLVAINEIKKSAHQQRVSFYEYVMQSRDPSTNVVLLEDAAAVLGVIMAAGCMGLTSLTGNPYYDSLGSLGVGTLLGTVSAFLIYTNTEALLGRSIQAERVQKLTEILENDPAVRAIHDVKATDMGLSKVRFKAEVDFDGRVVTRSYLEKQDIDQILSDIQQVKTPEELENFMLKHGENIIDTLGAEVDRLEKELKQRNPEVRHVDLEIL</sequence>
<dbReference type="Pfam" id="PF25024">
    <property type="entry name" value="EGF_TEN"/>
    <property type="match status" value="1"/>
</dbReference>
<dbReference type="FunFam" id="2.10.25.10:FF:000016">
    <property type="entry name" value="Teneurin transmembrane protein 2"/>
    <property type="match status" value="1"/>
</dbReference>
<evidence type="ECO:0000256" key="35">
    <source>
        <dbReference type="ARBA" id="ARBA00083964"/>
    </source>
</evidence>
<dbReference type="AlphaFoldDB" id="A0A1A8VL89"/>
<proteinExistence type="inferred from homology"/>
<keyword evidence="19" id="KW-0805">Transcription regulation</keyword>
<evidence type="ECO:0000256" key="29">
    <source>
        <dbReference type="ARBA" id="ARBA00037805"/>
    </source>
</evidence>
<dbReference type="GO" id="GO:0048666">
    <property type="term" value="P:neuron development"/>
    <property type="evidence" value="ECO:0007669"/>
    <property type="project" value="TreeGrafter"/>
</dbReference>
<keyword evidence="28" id="KW-0966">Cell projection</keyword>
<dbReference type="GO" id="GO:0007165">
    <property type="term" value="P:signal transduction"/>
    <property type="evidence" value="ECO:0007669"/>
    <property type="project" value="InterPro"/>
</dbReference>
<keyword evidence="10" id="KW-1003">Cell membrane</keyword>
<evidence type="ECO:0000256" key="5">
    <source>
        <dbReference type="ARBA" id="ARBA00004552"/>
    </source>
</evidence>
<dbReference type="Pfam" id="PF01545">
    <property type="entry name" value="Cation_efflux"/>
    <property type="match status" value="1"/>
</dbReference>
<dbReference type="Pfam" id="PF25020">
    <property type="entry name" value="TTR_TEN1-4"/>
    <property type="match status" value="1"/>
</dbReference>
<keyword evidence="21" id="KW-0333">Golgi apparatus</keyword>
<dbReference type="SUPFAM" id="SSF57196">
    <property type="entry name" value="EGF/Laminin"/>
    <property type="match status" value="1"/>
</dbReference>
<keyword evidence="18 39" id="KW-1133">Transmembrane helix</keyword>
<evidence type="ECO:0000256" key="38">
    <source>
        <dbReference type="SAM" id="MobiDB-lite"/>
    </source>
</evidence>
<keyword evidence="24" id="KW-0804">Transcription</keyword>
<feature type="transmembrane region" description="Helical" evidence="39">
    <location>
        <begin position="949"/>
        <end position="970"/>
    </location>
</feature>
<dbReference type="GO" id="GO:0043197">
    <property type="term" value="C:dendritic spine"/>
    <property type="evidence" value="ECO:0007669"/>
    <property type="project" value="UniProtKB-SubCell"/>
</dbReference>
<feature type="region of interest" description="Disordered" evidence="38">
    <location>
        <begin position="1"/>
        <end position="84"/>
    </location>
</feature>
<keyword evidence="12 37" id="KW-0245">EGF-like domain</keyword>
<dbReference type="PROSITE" id="PS51361">
    <property type="entry name" value="TENEURIN_N"/>
    <property type="match status" value="1"/>
</dbReference>
<dbReference type="InterPro" id="IPR001881">
    <property type="entry name" value="EGF-like_Ca-bd_dom"/>
</dbReference>
<dbReference type="InterPro" id="IPR057627">
    <property type="entry name" value="FN-plug_TEN1-4"/>
</dbReference>
<gene>
    <name evidence="42" type="primary">ODZ2</name>
</gene>
<evidence type="ECO:0000256" key="13">
    <source>
        <dbReference type="ARBA" id="ARBA00022685"/>
    </source>
</evidence>
<evidence type="ECO:0000256" key="27">
    <source>
        <dbReference type="ARBA" id="ARBA00023257"/>
    </source>
</evidence>
<dbReference type="InterPro" id="IPR009471">
    <property type="entry name" value="Ten_N"/>
</dbReference>
<feature type="disulfide bond" evidence="37">
    <location>
        <begin position="587"/>
        <end position="597"/>
    </location>
</feature>
<keyword evidence="25" id="KW-0325">Glycoprotein</keyword>
<evidence type="ECO:0000256" key="4">
    <source>
        <dbReference type="ARBA" id="ARBA00004486"/>
    </source>
</evidence>
<dbReference type="Pfam" id="PF23093">
    <property type="entry name" value="GBD_Tenm3"/>
    <property type="match status" value="1"/>
</dbReference>
<feature type="domain" description="Teneurin N-terminal" evidence="41">
    <location>
        <begin position="1"/>
        <end position="161"/>
    </location>
</feature>
<dbReference type="SMART" id="SM00181">
    <property type="entry name" value="EGF"/>
    <property type="match status" value="8"/>
</dbReference>
<dbReference type="InterPro" id="IPR002524">
    <property type="entry name" value="Cation_efflux"/>
</dbReference>
<keyword evidence="13" id="KW-0165">Cleavage on pair of basic residues</keyword>
<evidence type="ECO:0000256" key="37">
    <source>
        <dbReference type="PROSITE-ProRule" id="PRU00076"/>
    </source>
</evidence>
<dbReference type="GO" id="GO:0016605">
    <property type="term" value="C:PML body"/>
    <property type="evidence" value="ECO:0007669"/>
    <property type="project" value="UniProtKB-SubCell"/>
</dbReference>
<dbReference type="InterPro" id="IPR056820">
    <property type="entry name" value="TEN_TTR-like"/>
</dbReference>
<feature type="disulfide bond" evidence="37">
    <location>
        <begin position="608"/>
        <end position="617"/>
    </location>
</feature>
<dbReference type="PANTHER" id="PTHR11219">
    <property type="entry name" value="TENEURIN AND N-ACETYLGLUCOSAMINE-1-PHOSPHODIESTER ALPHA-N-ACETYLGLUCOSAMINIDASE"/>
    <property type="match status" value="1"/>
</dbReference>
<comment type="function">
    <text evidence="36">Involved in neural development, regulating the establishment of proper connectivity within the nervous system. Acts as a ligand of the ADGRL1 and ADGRL3 receptors that are expressed at the surface of adjacent cells. Promotes the formation of filopodia and enlarged growth cone in neuronal cells. Mediates axon guidance and homophilic and heterophilic cell-cell adhesion. May function as a cellular signal transducer.</text>
</comment>
<evidence type="ECO:0000256" key="34">
    <source>
        <dbReference type="ARBA" id="ARBA00081436"/>
    </source>
</evidence>
<evidence type="ECO:0000259" key="41">
    <source>
        <dbReference type="PROSITE" id="PS51361"/>
    </source>
</evidence>
<dbReference type="SUPFAM" id="SSF161111">
    <property type="entry name" value="Cation efflux protein transmembrane domain-like"/>
    <property type="match status" value="1"/>
</dbReference>
<dbReference type="GO" id="GO:0007157">
    <property type="term" value="P:heterophilic cell-cell adhesion via plasma membrane cell adhesion molecules"/>
    <property type="evidence" value="ECO:0007669"/>
    <property type="project" value="TreeGrafter"/>
</dbReference>
<evidence type="ECO:0000256" key="32">
    <source>
        <dbReference type="ARBA" id="ARBA00068165"/>
    </source>
</evidence>
<evidence type="ECO:0000256" key="25">
    <source>
        <dbReference type="ARBA" id="ARBA00023180"/>
    </source>
</evidence>
<dbReference type="GO" id="GO:0030175">
    <property type="term" value="C:filopodium"/>
    <property type="evidence" value="ECO:0007669"/>
    <property type="project" value="UniProtKB-SubCell"/>
</dbReference>
<dbReference type="GO" id="GO:0045211">
    <property type="term" value="C:postsynaptic membrane"/>
    <property type="evidence" value="ECO:0007669"/>
    <property type="project" value="UniProtKB-SubCell"/>
</dbReference>
<dbReference type="InterPro" id="IPR058533">
    <property type="entry name" value="Cation_efflux_TM"/>
</dbReference>
<comment type="similarity">
    <text evidence="9">Belongs to the tenascin family. Teneurin subfamily.</text>
</comment>
<evidence type="ECO:0000256" key="39">
    <source>
        <dbReference type="SAM" id="Phobius"/>
    </source>
</evidence>
<evidence type="ECO:0000256" key="26">
    <source>
        <dbReference type="ARBA" id="ARBA00023242"/>
    </source>
</evidence>
<dbReference type="Gene3D" id="2.10.25.10">
    <property type="entry name" value="Laminin"/>
    <property type="match status" value="8"/>
</dbReference>
<evidence type="ECO:0000256" key="33">
    <source>
        <dbReference type="ARBA" id="ARBA00077041"/>
    </source>
</evidence>
<evidence type="ECO:0000256" key="20">
    <source>
        <dbReference type="ARBA" id="ARBA00023018"/>
    </source>
</evidence>
<evidence type="ECO:0000256" key="36">
    <source>
        <dbReference type="ARBA" id="ARBA00093288"/>
    </source>
</evidence>
<dbReference type="GO" id="GO:0046982">
    <property type="term" value="F:protein heterodimerization activity"/>
    <property type="evidence" value="ECO:0007669"/>
    <property type="project" value="TreeGrafter"/>
</dbReference>
<feature type="transmembrane region" description="Helical" evidence="39">
    <location>
        <begin position="1103"/>
        <end position="1128"/>
    </location>
</feature>
<dbReference type="NCBIfam" id="TIGR01297">
    <property type="entry name" value="CDF"/>
    <property type="match status" value="1"/>
</dbReference>
<evidence type="ECO:0000256" key="8">
    <source>
        <dbReference type="ARBA" id="ARBA00008873"/>
    </source>
</evidence>
<keyword evidence="15" id="KW-0677">Repeat</keyword>
<dbReference type="CDD" id="cd00054">
    <property type="entry name" value="EGF_CA"/>
    <property type="match status" value="2"/>
</dbReference>
<dbReference type="GO" id="GO:0050839">
    <property type="term" value="F:cell adhesion molecule binding"/>
    <property type="evidence" value="ECO:0007669"/>
    <property type="project" value="TreeGrafter"/>
</dbReference>
<protein>
    <recommendedName>
        <fullName evidence="32">Teneurin-2</fullName>
    </recommendedName>
    <alternativeName>
        <fullName evidence="34">Protein Odd Oz/ten-m homolog 2</fullName>
    </alternativeName>
    <alternativeName>
        <fullName evidence="33">Tenascin-M2</fullName>
    </alternativeName>
    <alternativeName>
        <fullName evidence="35">Teneurin transmembrane protein 2</fullName>
    </alternativeName>
</protein>
<feature type="transmembrane region" description="Helical" evidence="39">
    <location>
        <begin position="1017"/>
        <end position="1040"/>
    </location>
</feature>
<evidence type="ECO:0000256" key="24">
    <source>
        <dbReference type="ARBA" id="ARBA00023163"/>
    </source>
</evidence>
<dbReference type="PANTHER" id="PTHR11219:SF8">
    <property type="entry name" value="TENEURIN-2"/>
    <property type="match status" value="1"/>
</dbReference>
<feature type="transmembrane region" description="Helical" evidence="39">
    <location>
        <begin position="161"/>
        <end position="190"/>
    </location>
</feature>
<comment type="subcellular location">
    <subcellularLocation>
        <location evidence="5">Cell projection</location>
        <location evidence="5">Dendritic spine</location>
    </subcellularLocation>
    <subcellularLocation>
        <location evidence="4">Cell projection</location>
        <location evidence="4">Filopodium</location>
    </subcellularLocation>
    <subcellularLocation>
        <location evidence="7">Cell projection</location>
        <location evidence="7">Growth cone</location>
    </subcellularLocation>
    <subcellularLocation>
        <location evidence="2">Endoplasmic reticulum</location>
    </subcellularLocation>
    <subcellularLocation>
        <location evidence="6">Golgi apparatus</location>
    </subcellularLocation>
    <subcellularLocation>
        <location evidence="1">Membrane</location>
        <topology evidence="1">Multi-pass membrane protein</topology>
    </subcellularLocation>
    <subcellularLocation>
        <location evidence="3">Nucleus</location>
        <location evidence="3">PML body</location>
    </subcellularLocation>
    <subcellularLocation>
        <location evidence="29">Postsynaptic cell membrane</location>
        <topology evidence="29">Single-pass membrane protein</topology>
    </subcellularLocation>
    <subcellularLocation>
        <location evidence="30">Presynaptic cell membrane</location>
        <topology evidence="30">Single-pass membrane protein</topology>
    </subcellularLocation>
</comment>
<dbReference type="InterPro" id="IPR051216">
    <property type="entry name" value="Teneurin"/>
</dbReference>
<comment type="function">
    <text evidence="31">Induces gene transcription inhibition.</text>
</comment>
<dbReference type="Pfam" id="PF06484">
    <property type="entry name" value="Ten_N"/>
    <property type="match status" value="1"/>
</dbReference>
<evidence type="ECO:0000313" key="42">
    <source>
        <dbReference type="EMBL" id="SBS59808.1"/>
    </source>
</evidence>
<dbReference type="PROSITE" id="PS00022">
    <property type="entry name" value="EGF_1"/>
    <property type="match status" value="4"/>
</dbReference>
<evidence type="ECO:0000256" key="3">
    <source>
        <dbReference type="ARBA" id="ARBA00004322"/>
    </source>
</evidence>
<comment type="caution">
    <text evidence="37">Lacks conserved residue(s) required for the propagation of feature annotation.</text>
</comment>
<evidence type="ECO:0000256" key="23">
    <source>
        <dbReference type="ARBA" id="ARBA00023157"/>
    </source>
</evidence>
<feature type="transmembrane region" description="Helical" evidence="39">
    <location>
        <begin position="1052"/>
        <end position="1074"/>
    </location>
</feature>
<keyword evidence="11" id="KW-0678">Repressor</keyword>
<keyword evidence="20" id="KW-0770">Synapse</keyword>
<dbReference type="PROSITE" id="PS01186">
    <property type="entry name" value="EGF_2"/>
    <property type="match status" value="3"/>
</dbReference>
<evidence type="ECO:0000256" key="21">
    <source>
        <dbReference type="ARBA" id="ARBA00023034"/>
    </source>
</evidence>
<dbReference type="InterPro" id="IPR000742">
    <property type="entry name" value="EGF"/>
</dbReference>
<dbReference type="SMART" id="SM00179">
    <property type="entry name" value="EGF_CA"/>
    <property type="match status" value="2"/>
</dbReference>
<dbReference type="Gene3D" id="1.20.1510.10">
    <property type="entry name" value="Cation efflux protein transmembrane domain"/>
    <property type="match status" value="1"/>
</dbReference>
<feature type="domain" description="EGF-like" evidence="40">
    <location>
        <begin position="454"/>
        <end position="486"/>
    </location>
</feature>
<dbReference type="InterPro" id="IPR008969">
    <property type="entry name" value="CarboxyPept-like_regulatory"/>
</dbReference>
<feature type="transmembrane region" description="Helical" evidence="39">
    <location>
        <begin position="1134"/>
        <end position="1153"/>
    </location>
</feature>
<reference evidence="42" key="1">
    <citation type="submission" date="2016-05" db="EMBL/GenBank/DDBJ databases">
        <authorList>
            <person name="Lavstsen T."/>
            <person name="Jespersen J.S."/>
        </authorList>
    </citation>
    <scope>NUCLEOTIDE SEQUENCE</scope>
    <source>
        <tissue evidence="42">Brain</tissue>
    </source>
</reference>